<sequence>MNILFVCTDNFTRSVIAEFCTKSYLEKINNTSVQIASAGIRANSDISRYSKVHFHIMDGMGIDTSDFKRTQFDESCFYKFDVIIGMSELHKEFIKQRYNRDISLFNEVYNGQQTPVHIGAPDHVNFLEQMNQLVMYIHNAVPSVLSNLESMK</sequence>
<dbReference type="InterPro" id="IPR036196">
    <property type="entry name" value="Ptyr_pPase_sf"/>
</dbReference>
<reference evidence="2 3" key="1">
    <citation type="submission" date="2021-03" db="EMBL/GenBank/DDBJ databases">
        <title>Antimicrobial resistance genes in bacteria isolated from Japanese honey, and their potential for conferring macrolide and lincosamide resistance in the American foulbrood pathogen Paenibacillus larvae.</title>
        <authorList>
            <person name="Okamoto M."/>
            <person name="Kumagai M."/>
            <person name="Kanamori H."/>
            <person name="Takamatsu D."/>
        </authorList>
    </citation>
    <scope>NUCLEOTIDE SEQUENCE [LARGE SCALE GENOMIC DNA]</scope>
    <source>
        <strain evidence="2 3">J8TS2</strain>
    </source>
</reference>
<dbReference type="Gene3D" id="3.40.50.2300">
    <property type="match status" value="1"/>
</dbReference>
<name>A0ABQ4KLF8_9BACI</name>
<dbReference type="Pfam" id="PF01451">
    <property type="entry name" value="LMWPc"/>
    <property type="match status" value="1"/>
</dbReference>
<dbReference type="InterPro" id="IPR050438">
    <property type="entry name" value="LMW_PTPase"/>
</dbReference>
<gene>
    <name evidence="2" type="ORF">J8TS2_26050</name>
</gene>
<accession>A0ABQ4KLF8</accession>
<feature type="domain" description="Phosphotyrosine protein phosphatase I" evidence="1">
    <location>
        <begin position="1"/>
        <end position="129"/>
    </location>
</feature>
<dbReference type="InterPro" id="IPR023485">
    <property type="entry name" value="Ptyr_pPase"/>
</dbReference>
<dbReference type="EMBL" id="BORB01000021">
    <property type="protein sequence ID" value="GIN58286.1"/>
    <property type="molecule type" value="Genomic_DNA"/>
</dbReference>
<keyword evidence="3" id="KW-1185">Reference proteome</keyword>
<dbReference type="RefSeq" id="WP_212966535.1">
    <property type="nucleotide sequence ID" value="NZ_BORB01000021.1"/>
</dbReference>
<evidence type="ECO:0000259" key="1">
    <source>
        <dbReference type="SMART" id="SM00226"/>
    </source>
</evidence>
<comment type="caution">
    <text evidence="2">The sequence shown here is derived from an EMBL/GenBank/DDBJ whole genome shotgun (WGS) entry which is preliminary data.</text>
</comment>
<dbReference type="PANTHER" id="PTHR11717">
    <property type="entry name" value="LOW MOLECULAR WEIGHT PROTEIN TYROSINE PHOSPHATASE"/>
    <property type="match status" value="1"/>
</dbReference>
<dbReference type="SMART" id="SM00226">
    <property type="entry name" value="LMWPc"/>
    <property type="match status" value="1"/>
</dbReference>
<dbReference type="Proteomes" id="UP000679950">
    <property type="component" value="Unassembled WGS sequence"/>
</dbReference>
<protein>
    <recommendedName>
        <fullName evidence="1">Phosphotyrosine protein phosphatase I domain-containing protein</fullName>
    </recommendedName>
</protein>
<evidence type="ECO:0000313" key="2">
    <source>
        <dbReference type="EMBL" id="GIN58286.1"/>
    </source>
</evidence>
<evidence type="ECO:0000313" key="3">
    <source>
        <dbReference type="Proteomes" id="UP000679950"/>
    </source>
</evidence>
<dbReference type="SUPFAM" id="SSF52788">
    <property type="entry name" value="Phosphotyrosine protein phosphatases I"/>
    <property type="match status" value="1"/>
</dbReference>
<dbReference type="PANTHER" id="PTHR11717:SF31">
    <property type="entry name" value="LOW MOLECULAR WEIGHT PROTEIN-TYROSINE-PHOSPHATASE ETP-RELATED"/>
    <property type="match status" value="1"/>
</dbReference>
<proteinExistence type="predicted"/>
<organism evidence="2 3">
    <name type="scientific">Lederbergia ruris</name>
    <dbReference type="NCBI Taxonomy" id="217495"/>
    <lineage>
        <taxon>Bacteria</taxon>
        <taxon>Bacillati</taxon>
        <taxon>Bacillota</taxon>
        <taxon>Bacilli</taxon>
        <taxon>Bacillales</taxon>
        <taxon>Bacillaceae</taxon>
        <taxon>Lederbergia</taxon>
    </lineage>
</organism>